<evidence type="ECO:0000256" key="1">
    <source>
        <dbReference type="SAM" id="MobiDB-lite"/>
    </source>
</evidence>
<evidence type="ECO:0000259" key="2">
    <source>
        <dbReference type="Pfam" id="PF20236"/>
    </source>
</evidence>
<accession>A0A9P6JTW4</accession>
<dbReference type="AlphaFoldDB" id="A0A9P6JTW4"/>
<dbReference type="InterPro" id="IPR046528">
    <property type="entry name" value="DUF6593"/>
</dbReference>
<keyword evidence="4" id="KW-1185">Reference proteome</keyword>
<comment type="caution">
    <text evidence="3">The sequence shown here is derived from an EMBL/GenBank/DDBJ whole genome shotgun (WGS) entry which is preliminary data.</text>
</comment>
<dbReference type="Pfam" id="PF20236">
    <property type="entry name" value="DUF6593"/>
    <property type="match status" value="1"/>
</dbReference>
<organism evidence="3 4">
    <name type="scientific">Crepidotus variabilis</name>
    <dbReference type="NCBI Taxonomy" id="179855"/>
    <lineage>
        <taxon>Eukaryota</taxon>
        <taxon>Fungi</taxon>
        <taxon>Dikarya</taxon>
        <taxon>Basidiomycota</taxon>
        <taxon>Agaricomycotina</taxon>
        <taxon>Agaricomycetes</taxon>
        <taxon>Agaricomycetidae</taxon>
        <taxon>Agaricales</taxon>
        <taxon>Agaricineae</taxon>
        <taxon>Crepidotaceae</taxon>
        <taxon>Crepidotus</taxon>
    </lineage>
</organism>
<name>A0A9P6JTW4_9AGAR</name>
<evidence type="ECO:0000313" key="3">
    <source>
        <dbReference type="EMBL" id="KAF9533552.1"/>
    </source>
</evidence>
<sequence length="257" mass="28440">MDLYLVADGPSHLHFVSANAVLHYLVTTYDKTQLTADDSTGPQDEDIYGLRARVKVPKVVRTLLQRPTAKWISNRVTSGNGVEANETLAEIIWGSSDKDAEAETMVRECSPELFLSEVPEVVRANDKLCRKKVMLGSTRYFRGNDGLEYGWNRVENDELQLTQSSTEIARTQFQKSPEGLFASQFCEVLRIQPDSLVDMDLIILTFLLMSRKRLFLQLSTIDSEPMENDEDPAGDGGGSGGEGDDVDAEGGIMAGEL</sequence>
<feature type="region of interest" description="Disordered" evidence="1">
    <location>
        <begin position="223"/>
        <end position="257"/>
    </location>
</feature>
<proteinExistence type="predicted"/>
<dbReference type="Proteomes" id="UP000807306">
    <property type="component" value="Unassembled WGS sequence"/>
</dbReference>
<protein>
    <recommendedName>
        <fullName evidence="2">DUF6593 domain-containing protein</fullName>
    </recommendedName>
</protein>
<feature type="domain" description="DUF6593" evidence="2">
    <location>
        <begin position="83"/>
        <end position="213"/>
    </location>
</feature>
<dbReference type="EMBL" id="MU157828">
    <property type="protein sequence ID" value="KAF9533552.1"/>
    <property type="molecule type" value="Genomic_DNA"/>
</dbReference>
<evidence type="ECO:0000313" key="4">
    <source>
        <dbReference type="Proteomes" id="UP000807306"/>
    </source>
</evidence>
<reference evidence="3" key="1">
    <citation type="submission" date="2020-11" db="EMBL/GenBank/DDBJ databases">
        <authorList>
            <consortium name="DOE Joint Genome Institute"/>
            <person name="Ahrendt S."/>
            <person name="Riley R."/>
            <person name="Andreopoulos W."/>
            <person name="Labutti K."/>
            <person name="Pangilinan J."/>
            <person name="Ruiz-Duenas F.J."/>
            <person name="Barrasa J.M."/>
            <person name="Sanchez-Garcia M."/>
            <person name="Camarero S."/>
            <person name="Miyauchi S."/>
            <person name="Serrano A."/>
            <person name="Linde D."/>
            <person name="Babiker R."/>
            <person name="Drula E."/>
            <person name="Ayuso-Fernandez I."/>
            <person name="Pacheco R."/>
            <person name="Padilla G."/>
            <person name="Ferreira P."/>
            <person name="Barriuso J."/>
            <person name="Kellner H."/>
            <person name="Castanera R."/>
            <person name="Alfaro M."/>
            <person name="Ramirez L."/>
            <person name="Pisabarro A.G."/>
            <person name="Kuo A."/>
            <person name="Tritt A."/>
            <person name="Lipzen A."/>
            <person name="He G."/>
            <person name="Yan M."/>
            <person name="Ng V."/>
            <person name="Cullen D."/>
            <person name="Martin F."/>
            <person name="Rosso M.-N."/>
            <person name="Henrissat B."/>
            <person name="Hibbett D."/>
            <person name="Martinez A.T."/>
            <person name="Grigoriev I.V."/>
        </authorList>
    </citation>
    <scope>NUCLEOTIDE SEQUENCE</scope>
    <source>
        <strain evidence="3">CBS 506.95</strain>
    </source>
</reference>
<feature type="compositionally biased region" description="Acidic residues" evidence="1">
    <location>
        <begin position="224"/>
        <end position="233"/>
    </location>
</feature>
<dbReference type="OrthoDB" id="2798132at2759"/>
<gene>
    <name evidence="3" type="ORF">CPB83DRAFT_832040</name>
</gene>